<evidence type="ECO:0000256" key="4">
    <source>
        <dbReference type="SAM" id="SignalP"/>
    </source>
</evidence>
<dbReference type="SMART" id="SM00646">
    <property type="entry name" value="Ami_3"/>
    <property type="match status" value="1"/>
</dbReference>
<feature type="signal peptide" evidence="4">
    <location>
        <begin position="1"/>
        <end position="27"/>
    </location>
</feature>
<evidence type="ECO:0000256" key="1">
    <source>
        <dbReference type="ARBA" id="ARBA00022801"/>
    </source>
</evidence>
<dbReference type="Gene3D" id="3.40.630.40">
    <property type="entry name" value="Zn-dependent exopeptidases"/>
    <property type="match status" value="1"/>
</dbReference>
<dbReference type="InterPro" id="IPR050695">
    <property type="entry name" value="N-acetylmuramoyl_amidase_3"/>
</dbReference>
<feature type="domain" description="SLH" evidence="5">
    <location>
        <begin position="155"/>
        <end position="217"/>
    </location>
</feature>
<dbReference type="CDD" id="cd02696">
    <property type="entry name" value="MurNAc-LAA"/>
    <property type="match status" value="1"/>
</dbReference>
<dbReference type="GO" id="GO:0008745">
    <property type="term" value="F:N-acetylmuramoyl-L-alanine amidase activity"/>
    <property type="evidence" value="ECO:0007669"/>
    <property type="project" value="InterPro"/>
</dbReference>
<dbReference type="PANTHER" id="PTHR30404:SF0">
    <property type="entry name" value="N-ACETYLMURAMOYL-L-ALANINE AMIDASE AMIC"/>
    <property type="match status" value="1"/>
</dbReference>
<dbReference type="Pfam" id="PF08239">
    <property type="entry name" value="SH3_3"/>
    <property type="match status" value="2"/>
</dbReference>
<feature type="domain" description="SH3b" evidence="6">
    <location>
        <begin position="227"/>
        <end position="292"/>
    </location>
</feature>
<dbReference type="RefSeq" id="WP_066542866.1">
    <property type="nucleotide sequence ID" value="NZ_MASJ01000003.1"/>
</dbReference>
<evidence type="ECO:0000256" key="3">
    <source>
        <dbReference type="SAM" id="MobiDB-lite"/>
    </source>
</evidence>
<feature type="domain" description="SH3b" evidence="6">
    <location>
        <begin position="401"/>
        <end position="464"/>
    </location>
</feature>
<comment type="caution">
    <text evidence="7">The sequence shown here is derived from an EMBL/GenBank/DDBJ whole genome shotgun (WGS) entry which is preliminary data.</text>
</comment>
<dbReference type="InterPro" id="IPR003646">
    <property type="entry name" value="SH3-like_bac-type"/>
</dbReference>
<dbReference type="PROSITE" id="PS51781">
    <property type="entry name" value="SH3B"/>
    <property type="match status" value="2"/>
</dbReference>
<reference evidence="7 8" key="1">
    <citation type="submission" date="2016-07" db="EMBL/GenBank/DDBJ databases">
        <title>Caryophanon tenue genome sequencing.</title>
        <authorList>
            <person name="Verma A."/>
            <person name="Pal Y."/>
            <person name="Krishnamurthi S."/>
        </authorList>
    </citation>
    <scope>NUCLEOTIDE SEQUENCE [LARGE SCALE GENOMIC DNA]</scope>
    <source>
        <strain evidence="7 8">DSM 14152</strain>
    </source>
</reference>
<dbReference type="SUPFAM" id="SSF53187">
    <property type="entry name" value="Zn-dependent exopeptidases"/>
    <property type="match status" value="1"/>
</dbReference>
<name>A0A1C0YJP6_9BACL</name>
<dbReference type="GO" id="GO:0009253">
    <property type="term" value="P:peptidoglycan catabolic process"/>
    <property type="evidence" value="ECO:0007669"/>
    <property type="project" value="InterPro"/>
</dbReference>
<keyword evidence="1" id="KW-0378">Hydrolase</keyword>
<accession>A0A1C0YJP6</accession>
<feature type="compositionally biased region" description="Basic and acidic residues" evidence="3">
    <location>
        <begin position="375"/>
        <end position="384"/>
    </location>
</feature>
<dbReference type="GO" id="GO:0030288">
    <property type="term" value="C:outer membrane-bounded periplasmic space"/>
    <property type="evidence" value="ECO:0007669"/>
    <property type="project" value="TreeGrafter"/>
</dbReference>
<dbReference type="Pfam" id="PF00395">
    <property type="entry name" value="SLH"/>
    <property type="match status" value="2"/>
</dbReference>
<gene>
    <name evidence="7" type="ORF">A6M13_08755</name>
</gene>
<organism evidence="7 8">
    <name type="scientific">Caryophanon tenue</name>
    <dbReference type="NCBI Taxonomy" id="33978"/>
    <lineage>
        <taxon>Bacteria</taxon>
        <taxon>Bacillati</taxon>
        <taxon>Bacillota</taxon>
        <taxon>Bacilli</taxon>
        <taxon>Bacillales</taxon>
        <taxon>Caryophanaceae</taxon>
        <taxon>Caryophanon</taxon>
    </lineage>
</organism>
<sequence>MSLKKLSVMLFALVLAFTAMFSVQASAAVKFTDVPQGSDGYDEINYLVNLNVIKGYLQNDGTSLYQPQNAVTRAQAAKMVIEASGSTPLIVNEASFVDVHLGTEQSGYIERAMQLGLFDINKGGYFWPNKPLTRDEMSYVLAKAFKLDLEKTANHASGFSDITSNHKYYKYINAIYYNGITQGDSGKYLPNSSVTRKHFALFVARATSEGFRLDLPVQGVDVDNNDKALGQVSVTAAELNVRQEATSASSNIIGRVKKSDILTVYGETGNWLKVYYEGKYGYVSRSYVKFLDADNQPLGAVQGQVVAHAATVTTFSKAATTSTKLGTFKKGATITVYKTLDGWYLTKIGNFPAYVQIGDTTAPTVEQPPAVTPPEDSKPIEEVPTKPTKPENPVVDNEKNVVKGRVTVNSLNVRKTASSSSASLGKLGVGNVVTVHDINGYWAHITTHSGIKGYVHKSYLKLLNQSGSVLKDRVIVIDPGHGGKDPGAVSSSYTEKAIVLRVSTLLKEKLEAAGATVKLTRTGDSYPSLPERVAFTKANYGEIFLSIHVNAATSTAAKGAETFYSVSSGDMYKEDIDLATFVNNQIVKNAEMANRGVKKYPYYVINNMVIPAILVELGFISNAQDREKLVSSTYNEIYAQSMFNGIVQYYSKQ</sequence>
<dbReference type="InterPro" id="IPR001119">
    <property type="entry name" value="SLH_dom"/>
</dbReference>
<dbReference type="STRING" id="33978.A6M13_08755"/>
<keyword evidence="8" id="KW-1185">Reference proteome</keyword>
<keyword evidence="2" id="KW-0961">Cell wall biogenesis/degradation</keyword>
<protein>
    <submittedName>
        <fullName evidence="7">N-acetylmuramoyl-L-alanine amidase</fullName>
    </submittedName>
</protein>
<evidence type="ECO:0000259" key="6">
    <source>
        <dbReference type="PROSITE" id="PS51781"/>
    </source>
</evidence>
<dbReference type="Proteomes" id="UP000093199">
    <property type="component" value="Unassembled WGS sequence"/>
</dbReference>
<keyword evidence="4" id="KW-0732">Signal</keyword>
<dbReference type="OrthoDB" id="9806267at2"/>
<evidence type="ECO:0000313" key="8">
    <source>
        <dbReference type="Proteomes" id="UP000093199"/>
    </source>
</evidence>
<dbReference type="AlphaFoldDB" id="A0A1C0YJP6"/>
<dbReference type="InterPro" id="IPR036028">
    <property type="entry name" value="SH3-like_dom_sf"/>
</dbReference>
<evidence type="ECO:0000259" key="5">
    <source>
        <dbReference type="PROSITE" id="PS51272"/>
    </source>
</evidence>
<evidence type="ECO:0000256" key="2">
    <source>
        <dbReference type="ARBA" id="ARBA00023316"/>
    </source>
</evidence>
<dbReference type="SMART" id="SM00287">
    <property type="entry name" value="SH3b"/>
    <property type="match status" value="3"/>
</dbReference>
<proteinExistence type="predicted"/>
<feature type="region of interest" description="Disordered" evidence="3">
    <location>
        <begin position="362"/>
        <end position="395"/>
    </location>
</feature>
<evidence type="ECO:0000313" key="7">
    <source>
        <dbReference type="EMBL" id="OCS87398.1"/>
    </source>
</evidence>
<dbReference type="InterPro" id="IPR002508">
    <property type="entry name" value="MurNAc-LAA_cat"/>
</dbReference>
<feature type="domain" description="SLH" evidence="5">
    <location>
        <begin position="27"/>
        <end position="94"/>
    </location>
</feature>
<dbReference type="EMBL" id="MASJ01000003">
    <property type="protein sequence ID" value="OCS87398.1"/>
    <property type="molecule type" value="Genomic_DNA"/>
</dbReference>
<feature type="chain" id="PRO_5008649132" evidence="4">
    <location>
        <begin position="28"/>
        <end position="653"/>
    </location>
</feature>
<dbReference type="GO" id="GO:0071555">
    <property type="term" value="P:cell wall organization"/>
    <property type="evidence" value="ECO:0007669"/>
    <property type="project" value="UniProtKB-KW"/>
</dbReference>
<dbReference type="SUPFAM" id="SSF50044">
    <property type="entry name" value="SH3-domain"/>
    <property type="match status" value="1"/>
</dbReference>
<dbReference type="Gene3D" id="2.30.30.40">
    <property type="entry name" value="SH3 Domains"/>
    <property type="match status" value="3"/>
</dbReference>
<dbReference type="Pfam" id="PF01520">
    <property type="entry name" value="Amidase_3"/>
    <property type="match status" value="1"/>
</dbReference>
<dbReference type="PROSITE" id="PS51272">
    <property type="entry name" value="SLH"/>
    <property type="match status" value="2"/>
</dbReference>
<dbReference type="PANTHER" id="PTHR30404">
    <property type="entry name" value="N-ACETYLMURAMOYL-L-ALANINE AMIDASE"/>
    <property type="match status" value="1"/>
</dbReference>